<dbReference type="Gramene" id="ONK67986">
    <property type="protein sequence ID" value="ONK67986"/>
    <property type="gene ID" value="A4U43_C05F5970"/>
</dbReference>
<organism evidence="1 2">
    <name type="scientific">Asparagus officinalis</name>
    <name type="common">Garden asparagus</name>
    <dbReference type="NCBI Taxonomy" id="4686"/>
    <lineage>
        <taxon>Eukaryota</taxon>
        <taxon>Viridiplantae</taxon>
        <taxon>Streptophyta</taxon>
        <taxon>Embryophyta</taxon>
        <taxon>Tracheophyta</taxon>
        <taxon>Spermatophyta</taxon>
        <taxon>Magnoliopsida</taxon>
        <taxon>Liliopsida</taxon>
        <taxon>Asparagales</taxon>
        <taxon>Asparagaceae</taxon>
        <taxon>Asparagoideae</taxon>
        <taxon>Asparagus</taxon>
    </lineage>
</organism>
<keyword evidence="2" id="KW-1185">Reference proteome</keyword>
<dbReference type="EMBL" id="CM007385">
    <property type="protein sequence ID" value="ONK67986.1"/>
    <property type="molecule type" value="Genomic_DNA"/>
</dbReference>
<sequence>MVEVPRALPNIIGSGFPSPVEIQDGQPRAIDALRWGRMGMMRCRVTRVGRIRGASYEVSVVANKVASEGATTRFASFFDDLFRYRDFISDYGAKFANFFRGHMAESGRGLSYFSNVDHDGGGGGG</sequence>
<dbReference type="AlphaFoldDB" id="A0A5P1EPY2"/>
<name>A0A5P1EPY2_ASPOF</name>
<proteinExistence type="predicted"/>
<reference evidence="2" key="1">
    <citation type="journal article" date="2017" name="Nat. Commun.">
        <title>The asparagus genome sheds light on the origin and evolution of a young Y chromosome.</title>
        <authorList>
            <person name="Harkess A."/>
            <person name="Zhou J."/>
            <person name="Xu C."/>
            <person name="Bowers J.E."/>
            <person name="Van der Hulst R."/>
            <person name="Ayyampalayam S."/>
            <person name="Mercati F."/>
            <person name="Riccardi P."/>
            <person name="McKain M.R."/>
            <person name="Kakrana A."/>
            <person name="Tang H."/>
            <person name="Ray J."/>
            <person name="Groenendijk J."/>
            <person name="Arikit S."/>
            <person name="Mathioni S.M."/>
            <person name="Nakano M."/>
            <person name="Shan H."/>
            <person name="Telgmann-Rauber A."/>
            <person name="Kanno A."/>
            <person name="Yue Z."/>
            <person name="Chen H."/>
            <person name="Li W."/>
            <person name="Chen Y."/>
            <person name="Xu X."/>
            <person name="Zhang Y."/>
            <person name="Luo S."/>
            <person name="Chen H."/>
            <person name="Gao J."/>
            <person name="Mao Z."/>
            <person name="Pires J.C."/>
            <person name="Luo M."/>
            <person name="Kudrna D."/>
            <person name="Wing R.A."/>
            <person name="Meyers B.C."/>
            <person name="Yi K."/>
            <person name="Kong H."/>
            <person name="Lavrijsen P."/>
            <person name="Sunseri F."/>
            <person name="Falavigna A."/>
            <person name="Ye Y."/>
            <person name="Leebens-Mack J.H."/>
            <person name="Chen G."/>
        </authorList>
    </citation>
    <scope>NUCLEOTIDE SEQUENCE [LARGE SCALE GENOMIC DNA]</scope>
    <source>
        <strain evidence="2">cv. DH0086</strain>
    </source>
</reference>
<protein>
    <submittedName>
        <fullName evidence="1">Uncharacterized protein</fullName>
    </submittedName>
</protein>
<evidence type="ECO:0000313" key="1">
    <source>
        <dbReference type="EMBL" id="ONK67986.1"/>
    </source>
</evidence>
<accession>A0A5P1EPY2</accession>
<evidence type="ECO:0000313" key="2">
    <source>
        <dbReference type="Proteomes" id="UP000243459"/>
    </source>
</evidence>
<gene>
    <name evidence="1" type="ORF">A4U43_C05F5970</name>
</gene>
<dbReference type="Proteomes" id="UP000243459">
    <property type="component" value="Chromosome 5"/>
</dbReference>